<proteinExistence type="predicted"/>
<accession>A0A2S7K6B0</accession>
<gene>
    <name evidence="2" type="ORF">CW354_06695</name>
</gene>
<feature type="signal peptide" evidence="1">
    <location>
        <begin position="1"/>
        <end position="25"/>
    </location>
</feature>
<dbReference type="AlphaFoldDB" id="A0A2S7K6B0"/>
<evidence type="ECO:0000313" key="2">
    <source>
        <dbReference type="EMBL" id="PQA88016.1"/>
    </source>
</evidence>
<name>A0A2S7K6B0_9PROT</name>
<protein>
    <submittedName>
        <fullName evidence="2">Uncharacterized protein</fullName>
    </submittedName>
</protein>
<keyword evidence="1" id="KW-0732">Signal</keyword>
<evidence type="ECO:0000313" key="3">
    <source>
        <dbReference type="Proteomes" id="UP000239504"/>
    </source>
</evidence>
<evidence type="ECO:0000256" key="1">
    <source>
        <dbReference type="SAM" id="SignalP"/>
    </source>
</evidence>
<reference evidence="2 3" key="1">
    <citation type="submission" date="2017-12" db="EMBL/GenBank/DDBJ databases">
        <authorList>
            <person name="Hurst M.R.H."/>
        </authorList>
    </citation>
    <scope>NUCLEOTIDE SEQUENCE [LARGE SCALE GENOMIC DNA]</scope>
    <source>
        <strain evidence="2 3">SY-3-19</strain>
    </source>
</reference>
<dbReference type="EMBL" id="PJCH01000005">
    <property type="protein sequence ID" value="PQA88016.1"/>
    <property type="molecule type" value="Genomic_DNA"/>
</dbReference>
<feature type="chain" id="PRO_5015572531" evidence="1">
    <location>
        <begin position="26"/>
        <end position="122"/>
    </location>
</feature>
<dbReference type="RefSeq" id="WP_104829261.1">
    <property type="nucleotide sequence ID" value="NZ_PJCH01000005.1"/>
</dbReference>
<keyword evidence="3" id="KW-1185">Reference proteome</keyword>
<dbReference type="Proteomes" id="UP000239504">
    <property type="component" value="Unassembled WGS sequence"/>
</dbReference>
<sequence>MRASAFLAGALAGAAVAAGATGAMAQPGPKLLTTSSKAERASMTPGLSFESVEGVNLIKGRAHETPAQDALMGDEPAPTKCDVTVKLDAPWRRIRHLRTQGFYSGKGYASRPYTQGFYSTGR</sequence>
<comment type="caution">
    <text evidence="2">The sequence shown here is derived from an EMBL/GenBank/DDBJ whole genome shotgun (WGS) entry which is preliminary data.</text>
</comment>
<organism evidence="2 3">
    <name type="scientific">Hyphococcus luteus</name>
    <dbReference type="NCBI Taxonomy" id="2058213"/>
    <lineage>
        <taxon>Bacteria</taxon>
        <taxon>Pseudomonadati</taxon>
        <taxon>Pseudomonadota</taxon>
        <taxon>Alphaproteobacteria</taxon>
        <taxon>Parvularculales</taxon>
        <taxon>Parvularculaceae</taxon>
        <taxon>Hyphococcus</taxon>
    </lineage>
</organism>